<comment type="subcellular location">
    <subcellularLocation>
        <location evidence="1">Membrane</location>
        <topology evidence="1">Single-pass type I membrane protein</topology>
    </subcellularLocation>
</comment>
<dbReference type="InterPro" id="IPR014745">
    <property type="entry name" value="MHC_II_a/b_N"/>
</dbReference>
<evidence type="ECO:0000313" key="5">
    <source>
        <dbReference type="EMBL" id="NXU34112.1"/>
    </source>
</evidence>
<dbReference type="GO" id="GO:0019882">
    <property type="term" value="P:antigen processing and presentation"/>
    <property type="evidence" value="ECO:0007669"/>
    <property type="project" value="InterPro"/>
</dbReference>
<dbReference type="InterPro" id="IPR050160">
    <property type="entry name" value="MHC/Immunoglobulin"/>
</dbReference>
<proteinExistence type="predicted"/>
<name>A0A7L3JXL2_9PASS</name>
<dbReference type="Proteomes" id="UP000525319">
    <property type="component" value="Unassembled WGS sequence"/>
</dbReference>
<keyword evidence="2" id="KW-0812">Transmembrane</keyword>
<accession>A0A7L3JXL2</accession>
<dbReference type="InterPro" id="IPR003597">
    <property type="entry name" value="Ig_C1-set"/>
</dbReference>
<evidence type="ECO:0000256" key="3">
    <source>
        <dbReference type="ARBA" id="ARBA00022989"/>
    </source>
</evidence>
<organism evidence="5 6">
    <name type="scientific">Drymodes brunneopygia</name>
    <dbReference type="NCBI Taxonomy" id="626378"/>
    <lineage>
        <taxon>Eukaryota</taxon>
        <taxon>Metazoa</taxon>
        <taxon>Chordata</taxon>
        <taxon>Craniata</taxon>
        <taxon>Vertebrata</taxon>
        <taxon>Euteleostomi</taxon>
        <taxon>Archelosauria</taxon>
        <taxon>Archosauria</taxon>
        <taxon>Dinosauria</taxon>
        <taxon>Saurischia</taxon>
        <taxon>Theropoda</taxon>
        <taxon>Coelurosauria</taxon>
        <taxon>Aves</taxon>
        <taxon>Neognathae</taxon>
        <taxon>Neoaves</taxon>
        <taxon>Telluraves</taxon>
        <taxon>Australaves</taxon>
        <taxon>Passeriformes</taxon>
        <taxon>Petroicidae</taxon>
        <taxon>Drymodes</taxon>
    </lineage>
</organism>
<feature type="non-terminal residue" evidence="5">
    <location>
        <position position="1"/>
    </location>
</feature>
<dbReference type="SMART" id="SM00407">
    <property type="entry name" value="IGc1"/>
    <property type="match status" value="1"/>
</dbReference>
<gene>
    <name evidence="5" type="primary">Hladmb</name>
    <name evidence="5" type="ORF">DRYBRU_R14639</name>
</gene>
<dbReference type="InterPro" id="IPR013783">
    <property type="entry name" value="Ig-like_fold"/>
</dbReference>
<dbReference type="Gene3D" id="2.60.40.10">
    <property type="entry name" value="Immunoglobulins"/>
    <property type="match status" value="1"/>
</dbReference>
<dbReference type="Pfam" id="PF07654">
    <property type="entry name" value="C1-set"/>
    <property type="match status" value="1"/>
</dbReference>
<protein>
    <submittedName>
        <fullName evidence="5">DMB protein</fullName>
    </submittedName>
</protein>
<keyword evidence="3" id="KW-0472">Membrane</keyword>
<feature type="non-terminal residue" evidence="5">
    <location>
        <position position="193"/>
    </location>
</feature>
<dbReference type="GO" id="GO:0042613">
    <property type="term" value="C:MHC class II protein complex"/>
    <property type="evidence" value="ECO:0007669"/>
    <property type="project" value="InterPro"/>
</dbReference>
<reference evidence="5 6" key="1">
    <citation type="submission" date="2019-09" db="EMBL/GenBank/DDBJ databases">
        <title>Bird 10,000 Genomes (B10K) Project - Family phase.</title>
        <authorList>
            <person name="Zhang G."/>
        </authorList>
    </citation>
    <scope>NUCLEOTIDE SEQUENCE [LARGE SCALE GENOMIC DNA]</scope>
    <source>
        <strain evidence="5">B10K-DU-030-03</strain>
    </source>
</reference>
<dbReference type="GO" id="GO:0006955">
    <property type="term" value="P:immune response"/>
    <property type="evidence" value="ECO:0007669"/>
    <property type="project" value="InterPro"/>
</dbReference>
<evidence type="ECO:0000313" key="6">
    <source>
        <dbReference type="Proteomes" id="UP000525319"/>
    </source>
</evidence>
<evidence type="ECO:0000259" key="4">
    <source>
        <dbReference type="PROSITE" id="PS50835"/>
    </source>
</evidence>
<dbReference type="OrthoDB" id="10043043at2759"/>
<sequence>APFVIQVSSWCSLAANGSLPATNGSVELLLALAQVPLVCGDFGAPEGPRAVPCPGGGPLGVLGDNLAQVLNADPRWGQRLRQRQQLCRDLPAKVWPPRSAPPQLRIIPVRSGPAAAPLTLECHAWGFAPPDITLRWLRNGDIVRDTRGQPRVLPVGDGTFRTQVTIEVAPGTKDTFECSALHPSLEEPVTVKW</sequence>
<dbReference type="InterPro" id="IPR036179">
    <property type="entry name" value="Ig-like_dom_sf"/>
</dbReference>
<comment type="caution">
    <text evidence="5">The sequence shown here is derived from an EMBL/GenBank/DDBJ whole genome shotgun (WGS) entry which is preliminary data.</text>
</comment>
<keyword evidence="6" id="KW-1185">Reference proteome</keyword>
<dbReference type="PROSITE" id="PS50835">
    <property type="entry name" value="IG_LIKE"/>
    <property type="match status" value="1"/>
</dbReference>
<keyword evidence="3" id="KW-1133">Transmembrane helix</keyword>
<dbReference type="SUPFAM" id="SSF48726">
    <property type="entry name" value="Immunoglobulin"/>
    <property type="match status" value="1"/>
</dbReference>
<dbReference type="EMBL" id="VZTZ01002541">
    <property type="protein sequence ID" value="NXU34112.1"/>
    <property type="molecule type" value="Genomic_DNA"/>
</dbReference>
<evidence type="ECO:0000256" key="2">
    <source>
        <dbReference type="ARBA" id="ARBA00022692"/>
    </source>
</evidence>
<dbReference type="AlphaFoldDB" id="A0A7L3JXL2"/>
<evidence type="ECO:0000256" key="1">
    <source>
        <dbReference type="ARBA" id="ARBA00004479"/>
    </source>
</evidence>
<dbReference type="PANTHER" id="PTHR19944">
    <property type="entry name" value="MHC CLASS II-RELATED"/>
    <property type="match status" value="1"/>
</dbReference>
<dbReference type="Gene3D" id="3.10.320.10">
    <property type="entry name" value="Class II Histocompatibility Antigen, M Beta Chain, Chain B, domain 1"/>
    <property type="match status" value="1"/>
</dbReference>
<dbReference type="PANTHER" id="PTHR19944:SF65">
    <property type="entry name" value="HLA CLASS II HISTOCOMPATIBILITY ANTIGEN, DM BETA CHAIN"/>
    <property type="match status" value="1"/>
</dbReference>
<feature type="domain" description="Ig-like" evidence="4">
    <location>
        <begin position="102"/>
        <end position="190"/>
    </location>
</feature>
<dbReference type="InterPro" id="IPR007110">
    <property type="entry name" value="Ig-like_dom"/>
</dbReference>